<reference evidence="2" key="2">
    <citation type="submission" date="2019-10" db="EMBL/GenBank/DDBJ databases">
        <title>A de novo genome assembly of a pear dwarfing rootstock.</title>
        <authorList>
            <person name="Wang F."/>
            <person name="Wang J."/>
            <person name="Li S."/>
            <person name="Zhang Y."/>
            <person name="Fang M."/>
            <person name="Ma L."/>
            <person name="Zhao Y."/>
            <person name="Jiang S."/>
        </authorList>
    </citation>
    <scope>NUCLEOTIDE SEQUENCE [LARGE SCALE GENOMIC DNA]</scope>
</reference>
<evidence type="ECO:0000313" key="2">
    <source>
        <dbReference type="Proteomes" id="UP000327157"/>
    </source>
</evidence>
<keyword evidence="2" id="KW-1185">Reference proteome</keyword>
<sequence>MLCPDLPYVALQLAAEPQIEKVQHGNAWGTERRRRRSTKMLERMAEDNERMEGSAEGEGCFRKKNLILNEAFSPESKYYLRVSNPIPSISGIELLILHGSRNTVHSS</sequence>
<comment type="caution">
    <text evidence="1">The sequence shown here is derived from an EMBL/GenBank/DDBJ whole genome shotgun (WGS) entry which is preliminary data.</text>
</comment>
<dbReference type="Proteomes" id="UP000327157">
    <property type="component" value="Chromosome 5"/>
</dbReference>
<proteinExistence type="predicted"/>
<organism evidence="1 2">
    <name type="scientific">Pyrus ussuriensis x Pyrus communis</name>
    <dbReference type="NCBI Taxonomy" id="2448454"/>
    <lineage>
        <taxon>Eukaryota</taxon>
        <taxon>Viridiplantae</taxon>
        <taxon>Streptophyta</taxon>
        <taxon>Embryophyta</taxon>
        <taxon>Tracheophyta</taxon>
        <taxon>Spermatophyta</taxon>
        <taxon>Magnoliopsida</taxon>
        <taxon>eudicotyledons</taxon>
        <taxon>Gunneridae</taxon>
        <taxon>Pentapetalae</taxon>
        <taxon>rosids</taxon>
        <taxon>fabids</taxon>
        <taxon>Rosales</taxon>
        <taxon>Rosaceae</taxon>
        <taxon>Amygdaloideae</taxon>
        <taxon>Maleae</taxon>
        <taxon>Pyrus</taxon>
    </lineage>
</organism>
<name>A0A5N5I7P7_9ROSA</name>
<protein>
    <submittedName>
        <fullName evidence="1">Uncharacterized protein</fullName>
    </submittedName>
</protein>
<dbReference type="EMBL" id="SMOL01000004">
    <property type="protein sequence ID" value="KAB2636215.1"/>
    <property type="molecule type" value="Genomic_DNA"/>
</dbReference>
<accession>A0A5N5I7P7</accession>
<gene>
    <name evidence="1" type="ORF">D8674_026749</name>
</gene>
<reference evidence="1 2" key="1">
    <citation type="submission" date="2019-09" db="EMBL/GenBank/DDBJ databases">
        <authorList>
            <person name="Ou C."/>
        </authorList>
    </citation>
    <scope>NUCLEOTIDE SEQUENCE [LARGE SCALE GENOMIC DNA]</scope>
    <source>
        <strain evidence="1">S2</strain>
        <tissue evidence="1">Leaf</tissue>
    </source>
</reference>
<evidence type="ECO:0000313" key="1">
    <source>
        <dbReference type="EMBL" id="KAB2636215.1"/>
    </source>
</evidence>
<reference evidence="1 2" key="3">
    <citation type="submission" date="2019-11" db="EMBL/GenBank/DDBJ databases">
        <title>A de novo genome assembly of a pear dwarfing rootstock.</title>
        <authorList>
            <person name="Wang F."/>
            <person name="Wang J."/>
            <person name="Li S."/>
            <person name="Zhang Y."/>
            <person name="Fang M."/>
            <person name="Ma L."/>
            <person name="Zhao Y."/>
            <person name="Jiang S."/>
        </authorList>
    </citation>
    <scope>NUCLEOTIDE SEQUENCE [LARGE SCALE GENOMIC DNA]</scope>
    <source>
        <strain evidence="1">S2</strain>
        <tissue evidence="1">Leaf</tissue>
    </source>
</reference>
<dbReference type="AlphaFoldDB" id="A0A5N5I7P7"/>